<reference evidence="2" key="1">
    <citation type="submission" date="2019-08" db="EMBL/GenBank/DDBJ databases">
        <authorList>
            <person name="Kucharzyk K."/>
            <person name="Murdoch R.W."/>
            <person name="Higgins S."/>
            <person name="Loffler F."/>
        </authorList>
    </citation>
    <scope>NUCLEOTIDE SEQUENCE</scope>
</reference>
<proteinExistence type="predicted"/>
<dbReference type="EMBL" id="VSSQ01075831">
    <property type="protein sequence ID" value="MPN26344.1"/>
    <property type="molecule type" value="Genomic_DNA"/>
</dbReference>
<evidence type="ECO:0000313" key="2">
    <source>
        <dbReference type="EMBL" id="MPN26344.1"/>
    </source>
</evidence>
<name>A0A645GQV7_9ZZZZ</name>
<organism evidence="2">
    <name type="scientific">bioreactor metagenome</name>
    <dbReference type="NCBI Taxonomy" id="1076179"/>
    <lineage>
        <taxon>unclassified sequences</taxon>
        <taxon>metagenomes</taxon>
        <taxon>ecological metagenomes</taxon>
    </lineage>
</organism>
<gene>
    <name evidence="2" type="ORF">SDC9_173768</name>
</gene>
<feature type="region of interest" description="Disordered" evidence="1">
    <location>
        <begin position="168"/>
        <end position="197"/>
    </location>
</feature>
<sequence length="197" mass="21206">MAGAVLRLRAVAAGVLDDEVALEAGDVEARPLGIVEDVLVTVEDMAHRQGDRVLVRAGALRRGVQHRRRDRPAGRRVVEVRVAGDVDMRLDDFRPGRGVQRRAGGRALGDQGRGAPGQAERGDGEGNCEGRTPPRDRWGEGHAGAGRHRGFPSGLFAERAVCGLVSRGAVSRRSGSRWPRSWRPPPPGAGRTRDRTP</sequence>
<comment type="caution">
    <text evidence="2">The sequence shown here is derived from an EMBL/GenBank/DDBJ whole genome shotgun (WGS) entry which is preliminary data.</text>
</comment>
<accession>A0A645GQV7</accession>
<feature type="compositionally biased region" description="Low complexity" evidence="1">
    <location>
        <begin position="168"/>
        <end position="181"/>
    </location>
</feature>
<feature type="region of interest" description="Disordered" evidence="1">
    <location>
        <begin position="93"/>
        <end position="148"/>
    </location>
</feature>
<protein>
    <submittedName>
        <fullName evidence="2">Uncharacterized protein</fullName>
    </submittedName>
</protein>
<evidence type="ECO:0000256" key="1">
    <source>
        <dbReference type="SAM" id="MobiDB-lite"/>
    </source>
</evidence>
<dbReference type="AlphaFoldDB" id="A0A645GQV7"/>